<feature type="transmembrane region" description="Helical" evidence="1">
    <location>
        <begin position="34"/>
        <end position="57"/>
    </location>
</feature>
<gene>
    <name evidence="2" type="ORF">GXW71_21460</name>
</gene>
<name>A0ABS5F331_9PROT</name>
<protein>
    <recommendedName>
        <fullName evidence="4">TrbC/VIRB2 family protein</fullName>
    </recommendedName>
</protein>
<dbReference type="Proteomes" id="UP001196870">
    <property type="component" value="Unassembled WGS sequence"/>
</dbReference>
<dbReference type="RefSeq" id="WP_211854722.1">
    <property type="nucleotide sequence ID" value="NZ_JAAGBB010000028.1"/>
</dbReference>
<evidence type="ECO:0000313" key="2">
    <source>
        <dbReference type="EMBL" id="MBR0666943.1"/>
    </source>
</evidence>
<evidence type="ECO:0000256" key="1">
    <source>
        <dbReference type="SAM" id="Phobius"/>
    </source>
</evidence>
<dbReference type="EMBL" id="JAAGBB010000028">
    <property type="protein sequence ID" value="MBR0666943.1"/>
    <property type="molecule type" value="Genomic_DNA"/>
</dbReference>
<organism evidence="2 3">
    <name type="scientific">Plastoroseomonas hellenica</name>
    <dbReference type="NCBI Taxonomy" id="2687306"/>
    <lineage>
        <taxon>Bacteria</taxon>
        <taxon>Pseudomonadati</taxon>
        <taxon>Pseudomonadota</taxon>
        <taxon>Alphaproteobacteria</taxon>
        <taxon>Acetobacterales</taxon>
        <taxon>Acetobacteraceae</taxon>
        <taxon>Plastoroseomonas</taxon>
    </lineage>
</organism>
<keyword evidence="1" id="KW-1133">Transmembrane helix</keyword>
<feature type="transmembrane region" description="Helical" evidence="1">
    <location>
        <begin position="77"/>
        <end position="110"/>
    </location>
</feature>
<reference evidence="3" key="1">
    <citation type="journal article" date="2021" name="Syst. Appl. Microbiol.">
        <title>Roseomonas hellenica sp. nov., isolated from roots of wild-growing Alkanna tinctoria.</title>
        <authorList>
            <person name="Rat A."/>
            <person name="Naranjo H.D."/>
            <person name="Lebbe L."/>
            <person name="Cnockaert M."/>
            <person name="Krigas N."/>
            <person name="Grigoriadou K."/>
            <person name="Maloupa E."/>
            <person name="Willems A."/>
        </authorList>
    </citation>
    <scope>NUCLEOTIDE SEQUENCE [LARGE SCALE GENOMIC DNA]</scope>
    <source>
        <strain evidence="3">LMG 31523</strain>
    </source>
</reference>
<keyword evidence="3" id="KW-1185">Reference proteome</keyword>
<proteinExistence type="predicted"/>
<keyword evidence="1" id="KW-0812">Transmembrane</keyword>
<evidence type="ECO:0000313" key="3">
    <source>
        <dbReference type="Proteomes" id="UP001196870"/>
    </source>
</evidence>
<sequence>MSSSRLLRAASTSCASRSGVTLGGRVRRVGRGAAGALAAAGAFAAAVFPAGAFAAAVPRVFGVAVTRVEGRGAADFFSAAVGALGVAALRVAAGFAALAVAGFFVAASAFGARFGAGFGRGISASPVVGGLALGVRAMEASCRS</sequence>
<evidence type="ECO:0008006" key="4">
    <source>
        <dbReference type="Google" id="ProtNLM"/>
    </source>
</evidence>
<accession>A0ABS5F331</accession>
<keyword evidence="1" id="KW-0472">Membrane</keyword>
<comment type="caution">
    <text evidence="2">The sequence shown here is derived from an EMBL/GenBank/DDBJ whole genome shotgun (WGS) entry which is preliminary data.</text>
</comment>